<dbReference type="GO" id="GO:0046872">
    <property type="term" value="F:metal ion binding"/>
    <property type="evidence" value="ECO:0007669"/>
    <property type="project" value="UniProtKB-UniRule"/>
</dbReference>
<dbReference type="InterPro" id="IPR026019">
    <property type="entry name" value="Ribul_P_3_epim"/>
</dbReference>
<feature type="binding site" evidence="10 13">
    <location>
        <position position="63"/>
    </location>
    <ligand>
        <name>a divalent metal cation</name>
        <dbReference type="ChEBI" id="CHEBI:60240"/>
    </ligand>
</feature>
<feature type="active site" description="Proton acceptor" evidence="10 12">
    <location>
        <position position="32"/>
    </location>
</feature>
<comment type="cofactor">
    <cofactor evidence="10 13">
        <name>a divalent metal cation</name>
        <dbReference type="ChEBI" id="CHEBI:60240"/>
    </cofactor>
    <text evidence="10 13">Binds 1 divalent metal cation per subunit.</text>
</comment>
<comment type="caution">
    <text evidence="15">The sequence shown here is derived from an EMBL/GenBank/DDBJ whole genome shotgun (WGS) entry which is preliminary data.</text>
</comment>
<keyword evidence="8 10" id="KW-0479">Metal-binding</keyword>
<evidence type="ECO:0000256" key="8">
    <source>
        <dbReference type="ARBA" id="ARBA00022723"/>
    </source>
</evidence>
<evidence type="ECO:0000256" key="4">
    <source>
        <dbReference type="ARBA" id="ARBA00001947"/>
    </source>
</evidence>
<comment type="function">
    <text evidence="10">Catalyzes the reversible epimerization of D-ribulose 5-phosphate to D-xylulose 5-phosphate.</text>
</comment>
<evidence type="ECO:0000256" key="13">
    <source>
        <dbReference type="PIRSR" id="PIRSR001461-2"/>
    </source>
</evidence>
<comment type="similarity">
    <text evidence="6 10 11">Belongs to the ribulose-phosphate 3-epimerase family.</text>
</comment>
<comment type="cofactor">
    <cofactor evidence="2">
        <name>Mn(2+)</name>
        <dbReference type="ChEBI" id="CHEBI:29035"/>
    </cofactor>
</comment>
<feature type="binding site" evidence="10 14">
    <location>
        <position position="6"/>
    </location>
    <ligand>
        <name>substrate</name>
    </ligand>
</feature>
<dbReference type="EMBL" id="DVAD01000015">
    <property type="protein sequence ID" value="HIJ99815.1"/>
    <property type="molecule type" value="Genomic_DNA"/>
</dbReference>
<dbReference type="PIRSF" id="PIRSF001461">
    <property type="entry name" value="RPE"/>
    <property type="match status" value="1"/>
</dbReference>
<comment type="catalytic activity">
    <reaction evidence="1 10 11">
        <text>D-ribulose 5-phosphate = D-xylulose 5-phosphate</text>
        <dbReference type="Rhea" id="RHEA:13677"/>
        <dbReference type="ChEBI" id="CHEBI:57737"/>
        <dbReference type="ChEBI" id="CHEBI:58121"/>
        <dbReference type="EC" id="5.1.3.1"/>
    </reaction>
</comment>
<evidence type="ECO:0000256" key="2">
    <source>
        <dbReference type="ARBA" id="ARBA00001936"/>
    </source>
</evidence>
<feature type="binding site" evidence="10 14">
    <location>
        <position position="63"/>
    </location>
    <ligand>
        <name>substrate</name>
    </ligand>
</feature>
<dbReference type="PROSITE" id="PS01086">
    <property type="entry name" value="RIBUL_P_3_EPIMER_2"/>
    <property type="match status" value="1"/>
</dbReference>
<reference evidence="15 16" key="1">
    <citation type="journal article" name="Nat. Commun.">
        <title>Undinarchaeota illuminate DPANN phylogeny and the impact of gene transfer on archaeal evolution.</title>
        <authorList>
            <person name="Dombrowski N."/>
            <person name="Williams T.A."/>
            <person name="Sun J."/>
            <person name="Woodcroft B.J."/>
            <person name="Lee J.H."/>
            <person name="Minh B.Q."/>
            <person name="Rinke C."/>
            <person name="Spang A."/>
        </authorList>
    </citation>
    <scope>NUCLEOTIDE SEQUENCE [LARGE SCALE GENOMIC DNA]</scope>
    <source>
        <strain evidence="15">MAG_bin17</strain>
    </source>
</reference>
<dbReference type="FunFam" id="3.20.20.70:FF:000004">
    <property type="entry name" value="Ribulose-phosphate 3-epimerase"/>
    <property type="match status" value="1"/>
</dbReference>
<comment type="pathway">
    <text evidence="10">Carbohydrate degradation.</text>
</comment>
<evidence type="ECO:0000256" key="10">
    <source>
        <dbReference type="HAMAP-Rule" id="MF_02227"/>
    </source>
</evidence>
<keyword evidence="13" id="KW-0464">Manganese</keyword>
<dbReference type="NCBIfam" id="NF004076">
    <property type="entry name" value="PRK05581.1-4"/>
    <property type="match status" value="1"/>
</dbReference>
<dbReference type="PANTHER" id="PTHR11749">
    <property type="entry name" value="RIBULOSE-5-PHOSPHATE-3-EPIMERASE"/>
    <property type="match status" value="1"/>
</dbReference>
<protein>
    <recommendedName>
        <fullName evidence="7 10">Ribulose-phosphate 3-epimerase</fullName>
        <ecNumber evidence="7 10">5.1.3.1</ecNumber>
    </recommendedName>
</protein>
<dbReference type="PROSITE" id="PS01085">
    <property type="entry name" value="RIBUL_P_3_EPIMER_1"/>
    <property type="match status" value="1"/>
</dbReference>
<dbReference type="NCBIfam" id="TIGR01163">
    <property type="entry name" value="rpe"/>
    <property type="match status" value="1"/>
</dbReference>
<dbReference type="GO" id="GO:0004750">
    <property type="term" value="F:D-ribulose-phosphate 3-epimerase activity"/>
    <property type="evidence" value="ECO:0007669"/>
    <property type="project" value="UniProtKB-UniRule"/>
</dbReference>
<keyword evidence="13" id="KW-0170">Cobalt</keyword>
<comment type="cofactor">
    <cofactor evidence="4">
        <name>Zn(2+)</name>
        <dbReference type="ChEBI" id="CHEBI:29105"/>
    </cofactor>
</comment>
<dbReference type="InterPro" id="IPR013785">
    <property type="entry name" value="Aldolase_TIM"/>
</dbReference>
<evidence type="ECO:0000256" key="3">
    <source>
        <dbReference type="ARBA" id="ARBA00001941"/>
    </source>
</evidence>
<dbReference type="HAMAP" id="MF_02227">
    <property type="entry name" value="RPE"/>
    <property type="match status" value="1"/>
</dbReference>
<dbReference type="InterPro" id="IPR000056">
    <property type="entry name" value="Ribul_P_3_epim-like"/>
</dbReference>
<dbReference type="SUPFAM" id="SSF51366">
    <property type="entry name" value="Ribulose-phoshate binding barrel"/>
    <property type="match status" value="1"/>
</dbReference>
<feature type="binding site" evidence="14">
    <location>
        <position position="173"/>
    </location>
    <ligand>
        <name>substrate</name>
    </ligand>
</feature>
<dbReference type="Proteomes" id="UP000604391">
    <property type="component" value="Unassembled WGS sequence"/>
</dbReference>
<feature type="binding site" evidence="10 13">
    <location>
        <position position="32"/>
    </location>
    <ligand>
        <name>a divalent metal cation</name>
        <dbReference type="ChEBI" id="CHEBI:60240"/>
    </ligand>
</feature>
<evidence type="ECO:0000313" key="15">
    <source>
        <dbReference type="EMBL" id="HIJ99815.1"/>
    </source>
</evidence>
<evidence type="ECO:0000256" key="12">
    <source>
        <dbReference type="PIRSR" id="PIRSR001461-1"/>
    </source>
</evidence>
<sequence length="216" mass="23190">MKIAPSILSADFANLGKDIGMVEQHTDLLHIDVMDGHFVPNISIGIPVVESIRKFTEMRLDAHLMIENPEKYIEAFALAGADTIIVHAETIKDGKPLQDIKDHNKRAGVSINPETPVSEIESYLGGVGQVLVMSVNPGFGGQSFMPEALPKIEELKKLRKENDFQFEIAVDGGVNTETSPKIVEAGADILIAGSAIFGSDDPLGAIIKMKGDGDGN</sequence>
<keyword evidence="9 10" id="KW-0413">Isomerase</keyword>
<feature type="active site" description="Proton donor" evidence="10 12">
    <location>
        <position position="171"/>
    </location>
</feature>
<dbReference type="GO" id="GO:0019323">
    <property type="term" value="P:pentose catabolic process"/>
    <property type="evidence" value="ECO:0007669"/>
    <property type="project" value="UniProtKB-UniRule"/>
</dbReference>
<dbReference type="GO" id="GO:0005737">
    <property type="term" value="C:cytoplasm"/>
    <property type="evidence" value="ECO:0007669"/>
    <property type="project" value="UniProtKB-ARBA"/>
</dbReference>
<dbReference type="GO" id="GO:0006098">
    <property type="term" value="P:pentose-phosphate shunt"/>
    <property type="evidence" value="ECO:0007669"/>
    <property type="project" value="UniProtKB-UniRule"/>
</dbReference>
<feature type="binding site" evidence="10">
    <location>
        <begin position="171"/>
        <end position="173"/>
    </location>
    <ligand>
        <name>substrate</name>
    </ligand>
</feature>
<evidence type="ECO:0000256" key="9">
    <source>
        <dbReference type="ARBA" id="ARBA00023235"/>
    </source>
</evidence>
<dbReference type="Gene3D" id="3.20.20.70">
    <property type="entry name" value="Aldolase class I"/>
    <property type="match status" value="1"/>
</dbReference>
<dbReference type="InterPro" id="IPR011060">
    <property type="entry name" value="RibuloseP-bd_barrel"/>
</dbReference>
<dbReference type="EC" id="5.1.3.1" evidence="7 10"/>
<dbReference type="Pfam" id="PF00834">
    <property type="entry name" value="Ribul_P_3_epim"/>
    <property type="match status" value="1"/>
</dbReference>
<evidence type="ECO:0000313" key="16">
    <source>
        <dbReference type="Proteomes" id="UP000604391"/>
    </source>
</evidence>
<feature type="binding site" evidence="10 14">
    <location>
        <begin position="193"/>
        <end position="194"/>
    </location>
    <ligand>
        <name>substrate</name>
    </ligand>
</feature>
<feature type="binding site" evidence="10 13">
    <location>
        <position position="30"/>
    </location>
    <ligand>
        <name>a divalent metal cation</name>
        <dbReference type="ChEBI" id="CHEBI:60240"/>
    </ligand>
</feature>
<comment type="cofactor">
    <cofactor evidence="5">
        <name>Fe(2+)</name>
        <dbReference type="ChEBI" id="CHEBI:29033"/>
    </cofactor>
</comment>
<keyword evidence="16" id="KW-1185">Reference proteome</keyword>
<keyword evidence="13" id="KW-0862">Zinc</keyword>
<accession>A0A832V0G5</accession>
<comment type="cofactor">
    <cofactor evidence="3">
        <name>Co(2+)</name>
        <dbReference type="ChEBI" id="CHEBI:48828"/>
    </cofactor>
</comment>
<evidence type="ECO:0000256" key="5">
    <source>
        <dbReference type="ARBA" id="ARBA00001954"/>
    </source>
</evidence>
<feature type="binding site" evidence="10 13">
    <location>
        <position position="171"/>
    </location>
    <ligand>
        <name>a divalent metal cation</name>
        <dbReference type="ChEBI" id="CHEBI:60240"/>
    </ligand>
</feature>
<proteinExistence type="inferred from homology"/>
<keyword evidence="10 11" id="KW-0119">Carbohydrate metabolism</keyword>
<dbReference type="AlphaFoldDB" id="A0A832V0G5"/>
<evidence type="ECO:0000256" key="14">
    <source>
        <dbReference type="PIRSR" id="PIRSR001461-3"/>
    </source>
</evidence>
<name>A0A832V0G5_9ARCH</name>
<gene>
    <name evidence="10 15" type="primary">rpe</name>
    <name evidence="15" type="ORF">H1011_03295</name>
</gene>
<evidence type="ECO:0000256" key="6">
    <source>
        <dbReference type="ARBA" id="ARBA00009541"/>
    </source>
</evidence>
<dbReference type="CDD" id="cd00429">
    <property type="entry name" value="RPE"/>
    <property type="match status" value="1"/>
</dbReference>
<feature type="binding site" evidence="10 14">
    <location>
        <begin position="138"/>
        <end position="141"/>
    </location>
    <ligand>
        <name>substrate</name>
    </ligand>
</feature>
<evidence type="ECO:0000256" key="11">
    <source>
        <dbReference type="PIRNR" id="PIRNR001461"/>
    </source>
</evidence>
<evidence type="ECO:0000256" key="7">
    <source>
        <dbReference type="ARBA" id="ARBA00013188"/>
    </source>
</evidence>
<evidence type="ECO:0000256" key="1">
    <source>
        <dbReference type="ARBA" id="ARBA00001782"/>
    </source>
</evidence>
<organism evidence="15 16">
    <name type="scientific">Candidatus Undinarchaeum marinum</name>
    <dbReference type="NCBI Taxonomy" id="2756141"/>
    <lineage>
        <taxon>Archaea</taxon>
        <taxon>Candidatus Undinarchaeota</taxon>
        <taxon>Candidatus Undinarchaeia</taxon>
        <taxon>Candidatus Undinarchaeales</taxon>
        <taxon>Candidatus Undinarchaeaceae</taxon>
        <taxon>Candidatus Undinarchaeum</taxon>
    </lineage>
</organism>